<keyword evidence="3" id="KW-1185">Reference proteome</keyword>
<organism evidence="2 3">
    <name type="scientific">Actinacidiphila acididurans</name>
    <dbReference type="NCBI Taxonomy" id="2784346"/>
    <lineage>
        <taxon>Bacteria</taxon>
        <taxon>Bacillati</taxon>
        <taxon>Actinomycetota</taxon>
        <taxon>Actinomycetes</taxon>
        <taxon>Kitasatosporales</taxon>
        <taxon>Streptomycetaceae</taxon>
        <taxon>Actinacidiphila</taxon>
    </lineage>
</organism>
<reference evidence="2 3" key="1">
    <citation type="submission" date="2021-01" db="EMBL/GenBank/DDBJ databases">
        <title>Streptomyces acididurans sp. nov., isolated from a peat swamp forest soil.</title>
        <authorList>
            <person name="Chantavorakit T."/>
            <person name="Duangmal K."/>
        </authorList>
    </citation>
    <scope>NUCLEOTIDE SEQUENCE [LARGE SCALE GENOMIC DNA]</scope>
    <source>
        <strain evidence="2 3">KK5PA1</strain>
    </source>
</reference>
<dbReference type="Gene3D" id="3.30.420.40">
    <property type="match status" value="2"/>
</dbReference>
<name>A0ABS2TTL2_9ACTN</name>
<sequence length="335" mass="33298">MNEIYSHDLVIGVDAGGTRSRACLAAPDGTVLGRGTGGPGNALSVPRAELTLHLAQAVAGAVPEALRDRVRAVYGGFAGATAGLGPERGRGLALSCLRDAVAAHGITGAVVDVGGDIDVALAAAPGAPADGLVLIAGTGAIAARLTGRRRSRVVDGHGWLLGDEGSGYWLGAHAVRAALEALDGRGPWTSLVTAVAAHHLPEAGEEAARSGGRTVPPDAAGRFALAEAIVAHAYARPPAQLARLSTAVVACAAAGDTVALHLLDRAADLLAGTVAALRPEPGEPLVVTGGLLGPGGPLLDRVTDRLGRHRLRIFPVTDGAAGAAALAAQLPVGTD</sequence>
<feature type="domain" description="ATPase BadF/BadG/BcrA/BcrD type" evidence="1">
    <location>
        <begin position="11"/>
        <end position="327"/>
    </location>
</feature>
<accession>A0ABS2TTL2</accession>
<dbReference type="EMBL" id="JADKYB010000006">
    <property type="protein sequence ID" value="MBM9505610.1"/>
    <property type="molecule type" value="Genomic_DNA"/>
</dbReference>
<dbReference type="InterPro" id="IPR052519">
    <property type="entry name" value="Euk-type_GlcNAc_Kinase"/>
</dbReference>
<dbReference type="Proteomes" id="UP000749040">
    <property type="component" value="Unassembled WGS sequence"/>
</dbReference>
<dbReference type="InterPro" id="IPR002731">
    <property type="entry name" value="ATPase_BadF"/>
</dbReference>
<gene>
    <name evidence="2" type="ORF">ITX44_13820</name>
</gene>
<dbReference type="PANTHER" id="PTHR43190:SF3">
    <property type="entry name" value="N-ACETYL-D-GLUCOSAMINE KINASE"/>
    <property type="match status" value="1"/>
</dbReference>
<evidence type="ECO:0000259" key="1">
    <source>
        <dbReference type="Pfam" id="PF01869"/>
    </source>
</evidence>
<dbReference type="PANTHER" id="PTHR43190">
    <property type="entry name" value="N-ACETYL-D-GLUCOSAMINE KINASE"/>
    <property type="match status" value="1"/>
</dbReference>
<dbReference type="RefSeq" id="WP_205357453.1">
    <property type="nucleotide sequence ID" value="NZ_JADKYB010000006.1"/>
</dbReference>
<dbReference type="SUPFAM" id="SSF53067">
    <property type="entry name" value="Actin-like ATPase domain"/>
    <property type="match status" value="2"/>
</dbReference>
<comment type="caution">
    <text evidence="2">The sequence shown here is derived from an EMBL/GenBank/DDBJ whole genome shotgun (WGS) entry which is preliminary data.</text>
</comment>
<evidence type="ECO:0000313" key="2">
    <source>
        <dbReference type="EMBL" id="MBM9505610.1"/>
    </source>
</evidence>
<proteinExistence type="predicted"/>
<protein>
    <submittedName>
        <fullName evidence="2">ATPase</fullName>
    </submittedName>
</protein>
<dbReference type="Pfam" id="PF01869">
    <property type="entry name" value="BcrAD_BadFG"/>
    <property type="match status" value="1"/>
</dbReference>
<evidence type="ECO:0000313" key="3">
    <source>
        <dbReference type="Proteomes" id="UP000749040"/>
    </source>
</evidence>
<dbReference type="InterPro" id="IPR043129">
    <property type="entry name" value="ATPase_NBD"/>
</dbReference>